<feature type="transmembrane region" description="Helical" evidence="1">
    <location>
        <begin position="31"/>
        <end position="48"/>
    </location>
</feature>
<feature type="transmembrane region" description="Helical" evidence="1">
    <location>
        <begin position="7"/>
        <end position="25"/>
    </location>
</feature>
<reference evidence="2 3" key="1">
    <citation type="submission" date="2016-10" db="EMBL/GenBank/DDBJ databases">
        <title>Comparative genomics between deep and shallow subseafloor isolates.</title>
        <authorList>
            <person name="Ishii S."/>
            <person name="Miller J.R."/>
            <person name="Sutton G."/>
            <person name="Suzuki S."/>
            <person name="Methe B."/>
            <person name="Inagaki F."/>
            <person name="Imachi H."/>
        </authorList>
    </citation>
    <scope>NUCLEOTIDE SEQUENCE [LARGE SCALE GENOMIC DNA]</scope>
    <source>
        <strain evidence="2 3">MO-MB1</strain>
    </source>
</reference>
<gene>
    <name evidence="2" type="ORF">BK007_04080</name>
</gene>
<feature type="transmembrane region" description="Helical" evidence="1">
    <location>
        <begin position="85"/>
        <end position="103"/>
    </location>
</feature>
<keyword evidence="1" id="KW-0472">Membrane</keyword>
<dbReference type="Proteomes" id="UP000232806">
    <property type="component" value="Chromosome"/>
</dbReference>
<dbReference type="AlphaFoldDB" id="A0A2H4VB06"/>
<dbReference type="GeneID" id="35120745"/>
<evidence type="ECO:0000256" key="1">
    <source>
        <dbReference type="SAM" id="Phobius"/>
    </source>
</evidence>
<proteinExistence type="predicted"/>
<protein>
    <submittedName>
        <fullName evidence="2">Uncharacterized protein</fullName>
    </submittedName>
</protein>
<keyword evidence="1" id="KW-0812">Transmembrane</keyword>
<name>A0A2H4VB06_9EURY</name>
<sequence>MNSQKTILYIGSAILVIIGAYTVYMGQTSQGVIWFILGVIFLSISPQLGRPIKAVKVRKMIILVCAIILLGIGAFMLYFGEFLAGIAWIVAGILGLLISFMLVGHKGVLDPQ</sequence>
<dbReference type="OrthoDB" id="71213at2157"/>
<dbReference type="RefSeq" id="WP_100905255.1">
    <property type="nucleotide sequence ID" value="NZ_CP017766.1"/>
</dbReference>
<dbReference type="EMBL" id="CP017766">
    <property type="protein sequence ID" value="AUB55275.1"/>
    <property type="molecule type" value="Genomic_DNA"/>
</dbReference>
<evidence type="ECO:0000313" key="3">
    <source>
        <dbReference type="Proteomes" id="UP000232806"/>
    </source>
</evidence>
<organism evidence="2 3">
    <name type="scientific">Methanobacterium subterraneum</name>
    <dbReference type="NCBI Taxonomy" id="59277"/>
    <lineage>
        <taxon>Archaea</taxon>
        <taxon>Methanobacteriati</taxon>
        <taxon>Methanobacteriota</taxon>
        <taxon>Methanomada group</taxon>
        <taxon>Methanobacteria</taxon>
        <taxon>Methanobacteriales</taxon>
        <taxon>Methanobacteriaceae</taxon>
        <taxon>Methanobacterium</taxon>
    </lineage>
</organism>
<keyword evidence="1" id="KW-1133">Transmembrane helix</keyword>
<evidence type="ECO:0000313" key="2">
    <source>
        <dbReference type="EMBL" id="AUB55275.1"/>
    </source>
</evidence>
<feature type="transmembrane region" description="Helical" evidence="1">
    <location>
        <begin position="60"/>
        <end position="79"/>
    </location>
</feature>
<accession>A0A2H4VB06</accession>